<feature type="domain" description="Signal transduction histidine kinase internal region" evidence="2">
    <location>
        <begin position="159"/>
        <end position="237"/>
    </location>
</feature>
<feature type="transmembrane region" description="Helical" evidence="1">
    <location>
        <begin position="121"/>
        <end position="139"/>
    </location>
</feature>
<dbReference type="Pfam" id="PF06580">
    <property type="entry name" value="His_kinase"/>
    <property type="match status" value="1"/>
</dbReference>
<evidence type="ECO:0000259" key="3">
    <source>
        <dbReference type="Pfam" id="PF13239"/>
    </source>
</evidence>
<accession>A0A1A7R009</accession>
<feature type="transmembrane region" description="Helical" evidence="1">
    <location>
        <begin position="370"/>
        <end position="390"/>
    </location>
</feature>
<gene>
    <name evidence="4" type="ORF">LX77_00451</name>
</gene>
<dbReference type="RefSeq" id="WP_066433449.1">
    <property type="nucleotide sequence ID" value="NZ_LZRN01000015.1"/>
</dbReference>
<reference evidence="4 5" key="1">
    <citation type="submission" date="2018-06" db="EMBL/GenBank/DDBJ databases">
        <title>Genomic Encyclopedia of Archaeal and Bacterial Type Strains, Phase II (KMG-II): from individual species to whole genera.</title>
        <authorList>
            <person name="Goeker M."/>
        </authorList>
    </citation>
    <scope>NUCLEOTIDE SEQUENCE [LARGE SCALE GENOMIC DNA]</scope>
    <source>
        <strain evidence="4 5">DSM 12408</strain>
    </source>
</reference>
<evidence type="ECO:0000313" key="4">
    <source>
        <dbReference type="EMBL" id="RAJ27877.1"/>
    </source>
</evidence>
<dbReference type="AlphaFoldDB" id="A0A1A7R009"/>
<feature type="transmembrane region" description="Helical" evidence="1">
    <location>
        <begin position="7"/>
        <end position="25"/>
    </location>
</feature>
<feature type="transmembrane region" description="Helical" evidence="1">
    <location>
        <begin position="396"/>
        <end position="420"/>
    </location>
</feature>
<keyword evidence="1" id="KW-1133">Transmembrane helix</keyword>
<evidence type="ECO:0000256" key="1">
    <source>
        <dbReference type="SAM" id="Phobius"/>
    </source>
</evidence>
<feature type="transmembrane region" description="Helical" evidence="1">
    <location>
        <begin position="37"/>
        <end position="56"/>
    </location>
</feature>
<dbReference type="GO" id="GO:0000155">
    <property type="term" value="F:phosphorelay sensor kinase activity"/>
    <property type="evidence" value="ECO:0007669"/>
    <property type="project" value="InterPro"/>
</dbReference>
<dbReference type="STRING" id="49280.A9996_09075"/>
<keyword evidence="5" id="KW-1185">Reference proteome</keyword>
<feature type="transmembrane region" description="Helical" evidence="1">
    <location>
        <begin position="76"/>
        <end position="101"/>
    </location>
</feature>
<evidence type="ECO:0000259" key="2">
    <source>
        <dbReference type="Pfam" id="PF06580"/>
    </source>
</evidence>
<proteinExistence type="predicted"/>
<dbReference type="Proteomes" id="UP000248987">
    <property type="component" value="Unassembled WGS sequence"/>
</dbReference>
<dbReference type="PANTHER" id="PTHR34220:SF7">
    <property type="entry name" value="SENSOR HISTIDINE KINASE YPDA"/>
    <property type="match status" value="1"/>
</dbReference>
<evidence type="ECO:0000313" key="5">
    <source>
        <dbReference type="Proteomes" id="UP000248987"/>
    </source>
</evidence>
<dbReference type="InterPro" id="IPR050640">
    <property type="entry name" value="Bact_2-comp_sensor_kinase"/>
</dbReference>
<keyword evidence="1" id="KW-0472">Membrane</keyword>
<name>A0A1A7R009_9FLAO</name>
<dbReference type="OrthoDB" id="9809908at2"/>
<dbReference type="EMBL" id="QLLQ01000001">
    <property type="protein sequence ID" value="RAJ27877.1"/>
    <property type="molecule type" value="Genomic_DNA"/>
</dbReference>
<evidence type="ECO:0008006" key="6">
    <source>
        <dbReference type="Google" id="ProtNLM"/>
    </source>
</evidence>
<feature type="domain" description="2TM" evidence="3">
    <location>
        <begin position="360"/>
        <end position="433"/>
    </location>
</feature>
<comment type="caution">
    <text evidence="4">The sequence shown here is derived from an EMBL/GenBank/DDBJ whole genome shotgun (WGS) entry which is preliminary data.</text>
</comment>
<dbReference type="InterPro" id="IPR025698">
    <property type="entry name" value="2TM_dom"/>
</dbReference>
<dbReference type="Pfam" id="PF13239">
    <property type="entry name" value="2TM"/>
    <property type="match status" value="1"/>
</dbReference>
<organism evidence="4 5">
    <name type="scientific">Gelidibacter algens</name>
    <dbReference type="NCBI Taxonomy" id="49280"/>
    <lineage>
        <taxon>Bacteria</taxon>
        <taxon>Pseudomonadati</taxon>
        <taxon>Bacteroidota</taxon>
        <taxon>Flavobacteriia</taxon>
        <taxon>Flavobacteriales</taxon>
        <taxon>Flavobacteriaceae</taxon>
        <taxon>Gelidibacter</taxon>
    </lineage>
</organism>
<keyword evidence="1" id="KW-0812">Transmembrane</keyword>
<dbReference type="InterPro" id="IPR010559">
    <property type="entry name" value="Sig_transdc_His_kin_internal"/>
</dbReference>
<dbReference type="GO" id="GO:0016020">
    <property type="term" value="C:membrane"/>
    <property type="evidence" value="ECO:0007669"/>
    <property type="project" value="InterPro"/>
</dbReference>
<dbReference type="PANTHER" id="PTHR34220">
    <property type="entry name" value="SENSOR HISTIDINE KINASE YPDA"/>
    <property type="match status" value="1"/>
</dbReference>
<protein>
    <recommendedName>
        <fullName evidence="6">Histidine kinase</fullName>
    </recommendedName>
</protein>
<sequence>MSKSIKTIYLTFFIGCAVYVIGNLLSKGFDYETLNDFFVDFGFYQLYAFLLGYSNYYYFAYLEKFNWKKEEGLKRIVIGVLGSAVISLIGLFILNGFTYSIYKGISWIDFLQSQRWGNYSFGLWITLTIVITFHFVYFYNRYQQNKIKEQKVIANTANAQFESLKNQIDPHFLFNSLNVLTSLIEENPDNAQRFTVSLSKIYRYVLEQKDKELVPVEEELEFAKTYMNLLKMRFENSINFEIPDYADHPNAKVVPLSLQLLLENTIKHNTVSESKPLHIKILIEDNYLVVQNNLQKKEVLQTRKGVGLQNIVNRYGILTKRNVLIDESGAVFKVKIPILTKQTSIMETKYLYDEQEAYYRAKKRVEEIKGFFGNVVSYCVVIPFLIFINYKTSWNYQWFWFPMLGWGMGLIFHAFGVFGYGKAWEERKIKEILAKEQNTKTWN</sequence>